<dbReference type="SUPFAM" id="SSF50494">
    <property type="entry name" value="Trypsin-like serine proteases"/>
    <property type="match status" value="1"/>
</dbReference>
<evidence type="ECO:0000313" key="2">
    <source>
        <dbReference type="Proteomes" id="UP000225706"/>
    </source>
</evidence>
<dbReference type="Proteomes" id="UP000225706">
    <property type="component" value="Unassembled WGS sequence"/>
</dbReference>
<dbReference type="EMBL" id="LSMT01000405">
    <property type="protein sequence ID" value="PFX18541.1"/>
    <property type="molecule type" value="Genomic_DNA"/>
</dbReference>
<protein>
    <submittedName>
        <fullName evidence="1">Uncharacterized protein</fullName>
    </submittedName>
</protein>
<sequence>MFSEYSGDILGERGRAALDLCVKVSLETKVSEKARQRFDIFGVRDDFIMQLQSRGTFGTTELSGCNEGEGFLALCDHRKKVEQLLVKLGEKHSYNEREKLQAVQPTCSCVMGKEQPVFEQTALKHGSGIILNDHFVVTSKQVVESAFNDRTERYEVYISNEVIGKLPCQVFDTDELNDLALLHCHHLNLEKKPLLSLSNQLLSPDLPIICFGYPMSYRGERALVVNGKVCPGETISGDSTIPLECPLNSGNYGSPVLRWIDDQLRVVGVVTKKNVHEVDILDERDAIQNAPQSNHTSMYCGGNHCETARMMTSDTATQHVVRHVLPKIVKACSPFSVLPGICIVEFVKTSARNQGGKHKEELGEIIKRLDTQHDK</sequence>
<name>A0A2B4RLR1_STYPI</name>
<dbReference type="Gene3D" id="2.40.10.120">
    <property type="match status" value="1"/>
</dbReference>
<comment type="caution">
    <text evidence="1">The sequence shown here is derived from an EMBL/GenBank/DDBJ whole genome shotgun (WGS) entry which is preliminary data.</text>
</comment>
<dbReference type="Pfam" id="PF13365">
    <property type="entry name" value="Trypsin_2"/>
    <property type="match status" value="1"/>
</dbReference>
<reference evidence="2" key="1">
    <citation type="journal article" date="2017" name="bioRxiv">
        <title>Comparative analysis of the genomes of Stylophora pistillata and Acropora digitifera provides evidence for extensive differences between species of corals.</title>
        <authorList>
            <person name="Voolstra C.R."/>
            <person name="Li Y."/>
            <person name="Liew Y.J."/>
            <person name="Baumgarten S."/>
            <person name="Zoccola D."/>
            <person name="Flot J.-F."/>
            <person name="Tambutte S."/>
            <person name="Allemand D."/>
            <person name="Aranda M."/>
        </authorList>
    </citation>
    <scope>NUCLEOTIDE SEQUENCE [LARGE SCALE GENOMIC DNA]</scope>
</reference>
<dbReference type="InterPro" id="IPR009003">
    <property type="entry name" value="Peptidase_S1_PA"/>
</dbReference>
<dbReference type="AlphaFoldDB" id="A0A2B4RLR1"/>
<organism evidence="1 2">
    <name type="scientific">Stylophora pistillata</name>
    <name type="common">Smooth cauliflower coral</name>
    <dbReference type="NCBI Taxonomy" id="50429"/>
    <lineage>
        <taxon>Eukaryota</taxon>
        <taxon>Metazoa</taxon>
        <taxon>Cnidaria</taxon>
        <taxon>Anthozoa</taxon>
        <taxon>Hexacorallia</taxon>
        <taxon>Scleractinia</taxon>
        <taxon>Astrocoeniina</taxon>
        <taxon>Pocilloporidae</taxon>
        <taxon>Stylophora</taxon>
    </lineage>
</organism>
<keyword evidence="2" id="KW-1185">Reference proteome</keyword>
<dbReference type="OrthoDB" id="5979937at2759"/>
<gene>
    <name evidence="1" type="ORF">AWC38_SpisGene17072</name>
</gene>
<accession>A0A2B4RLR1</accession>
<proteinExistence type="predicted"/>
<evidence type="ECO:0000313" key="1">
    <source>
        <dbReference type="EMBL" id="PFX18541.1"/>
    </source>
</evidence>